<evidence type="ECO:0000256" key="2">
    <source>
        <dbReference type="SAM" id="MobiDB-lite"/>
    </source>
</evidence>
<proteinExistence type="predicted"/>
<feature type="region of interest" description="Disordered" evidence="2">
    <location>
        <begin position="229"/>
        <end position="249"/>
    </location>
</feature>
<evidence type="ECO:0000256" key="1">
    <source>
        <dbReference type="SAM" id="Coils"/>
    </source>
</evidence>
<feature type="compositionally biased region" description="Acidic residues" evidence="2">
    <location>
        <begin position="229"/>
        <end position="241"/>
    </location>
</feature>
<organism evidence="5">
    <name type="scientific">Haemonchus placei</name>
    <name type="common">Barber's pole worm</name>
    <dbReference type="NCBI Taxonomy" id="6290"/>
    <lineage>
        <taxon>Eukaryota</taxon>
        <taxon>Metazoa</taxon>
        <taxon>Ecdysozoa</taxon>
        <taxon>Nematoda</taxon>
        <taxon>Chromadorea</taxon>
        <taxon>Rhabditida</taxon>
        <taxon>Rhabditina</taxon>
        <taxon>Rhabditomorpha</taxon>
        <taxon>Strongyloidea</taxon>
        <taxon>Trichostrongylidae</taxon>
        <taxon>Haemonchus</taxon>
    </lineage>
</organism>
<dbReference type="OrthoDB" id="309640at2759"/>
<feature type="coiled-coil region" evidence="1">
    <location>
        <begin position="297"/>
        <end position="331"/>
    </location>
</feature>
<dbReference type="EMBL" id="UZAF01017483">
    <property type="protein sequence ID" value="VDO42121.1"/>
    <property type="molecule type" value="Genomic_DNA"/>
</dbReference>
<keyword evidence="1" id="KW-0175">Coiled coil</keyword>
<dbReference type="PANTHER" id="PTHR14689">
    <property type="entry name" value="PHORBOL-ESTER_DAG-TYPE DOMAIN-CONTAINING PROTEIN"/>
    <property type="match status" value="1"/>
</dbReference>
<keyword evidence="4" id="KW-1185">Reference proteome</keyword>
<dbReference type="Proteomes" id="UP000268014">
    <property type="component" value="Unassembled WGS sequence"/>
</dbReference>
<dbReference type="AlphaFoldDB" id="A0A0N4WJI1"/>
<reference evidence="5" key="1">
    <citation type="submission" date="2017-02" db="UniProtKB">
        <authorList>
            <consortium name="WormBaseParasite"/>
        </authorList>
    </citation>
    <scope>IDENTIFICATION</scope>
</reference>
<evidence type="ECO:0000313" key="4">
    <source>
        <dbReference type="Proteomes" id="UP000268014"/>
    </source>
</evidence>
<reference evidence="3 4" key="2">
    <citation type="submission" date="2018-11" db="EMBL/GenBank/DDBJ databases">
        <authorList>
            <consortium name="Pathogen Informatics"/>
        </authorList>
    </citation>
    <scope>NUCLEOTIDE SEQUENCE [LARGE SCALE GENOMIC DNA]</scope>
    <source>
        <strain evidence="3 4">MHpl1</strain>
    </source>
</reference>
<name>A0A0N4WJI1_HAEPC</name>
<gene>
    <name evidence="3" type="ORF">HPLM_LOCUS11164</name>
</gene>
<dbReference type="PANTHER" id="PTHR14689:SF0">
    <property type="entry name" value="COILED-COIL DOMAIN-CONTAINING PROTEIN 82"/>
    <property type="match status" value="1"/>
</dbReference>
<dbReference type="GO" id="GO:0005634">
    <property type="term" value="C:nucleus"/>
    <property type="evidence" value="ECO:0007669"/>
    <property type="project" value="TreeGrafter"/>
</dbReference>
<sequence>MEVVSGERSTGEGTKAMVAGSVEVAAWSGGERKINVPSCFVQSASDFNTETVKARLSKFSQADGHLPKGTFVVCKADLFRDDCALWRVDNQNMIQKYPPRIDPATRDISYRNSSTYSGWCDQVAFGYYRIAIKHLKQTRSEAIIQPEIPITDLFPAMSFEYKDASGSVRGEELVVSHLLKTFGSCDEERAPTRKEQKLIDSFSSILRNATHEDLDIECEEDCVIEDEEADPLWEPDDEEETASTSKGPLMFGNVEVSKEQVESAIRFYRSSAKGCRSLSCMSSNFRFIRSEYHLMRLRQIEREGEILECRLAALRTLADDLKEKVKLKLERGVTLHDCDIRQMALKINRERSLLANFKAGHRKSFLDKDRISADARNFVSEVKKVSSQMATSTWDPSLVSLFSTSEETPNQRVVVFGRFIQDLPVLSGQDVIQNIPVVYNMLRALRATLRDLFQLVTESDLSTKKSMIGTTAKR</sequence>
<evidence type="ECO:0000313" key="5">
    <source>
        <dbReference type="WBParaSite" id="HPLM_0001117201-mRNA-1"/>
    </source>
</evidence>
<evidence type="ECO:0000313" key="3">
    <source>
        <dbReference type="EMBL" id="VDO42121.1"/>
    </source>
</evidence>
<dbReference type="WBParaSite" id="HPLM_0001117201-mRNA-1">
    <property type="protein sequence ID" value="HPLM_0001117201-mRNA-1"/>
    <property type="gene ID" value="HPLM_0001117201"/>
</dbReference>
<accession>A0A0N4WJI1</accession>
<protein>
    <submittedName>
        <fullName evidence="5">Mitochondria-eating protein</fullName>
    </submittedName>
</protein>